<keyword evidence="5 11" id="KW-0812">Transmembrane</keyword>
<feature type="transmembrane region" description="Helical" evidence="11">
    <location>
        <begin position="388"/>
        <end position="408"/>
    </location>
</feature>
<comment type="subcellular location">
    <subcellularLocation>
        <location evidence="1">Cell membrane</location>
        <topology evidence="1">Multi-pass membrane protein</topology>
    </subcellularLocation>
</comment>
<feature type="region of interest" description="Disordered" evidence="10">
    <location>
        <begin position="438"/>
        <end position="478"/>
    </location>
</feature>
<evidence type="ECO:0000313" key="12">
    <source>
        <dbReference type="EMBL" id="KAK5107700.1"/>
    </source>
</evidence>
<comment type="similarity">
    <text evidence="2">Belongs to the tellurite-resistance/dicarboxylate transporter (TDT) family.</text>
</comment>
<feature type="compositionally biased region" description="Basic and acidic residues" evidence="10">
    <location>
        <begin position="461"/>
        <end position="478"/>
    </location>
</feature>
<dbReference type="CDD" id="cd09318">
    <property type="entry name" value="TDT_SSU1"/>
    <property type="match status" value="1"/>
</dbReference>
<proteinExistence type="inferred from homology"/>
<accession>A0AAN7T902</accession>
<evidence type="ECO:0000256" key="7">
    <source>
        <dbReference type="ARBA" id="ARBA00023136"/>
    </source>
</evidence>
<feature type="transmembrane region" description="Helical" evidence="11">
    <location>
        <begin position="104"/>
        <end position="126"/>
    </location>
</feature>
<dbReference type="InterPro" id="IPR038665">
    <property type="entry name" value="Voltage-dep_anion_channel_sf"/>
</dbReference>
<comment type="function">
    <text evidence="8">Sulphite efflux pump required for the secretion of sulphite as a reducing agent. In the presence of sulphite, cystine in keratin is directly cleaved to cysteine and S-sulphocysteine, and thereby, reduced proteins become accessible to hydrolysis by a variety of secreted endo- and exoproteases. Excretion of sulphite mediated by an efflux pump also represents a detoxification pathway for dermatophytes during infection of the epidermal stratum corneum, hair and nails, which are rich in cysteine.</text>
</comment>
<keyword evidence="7 11" id="KW-0472">Membrane</keyword>
<feature type="transmembrane region" description="Helical" evidence="11">
    <location>
        <begin position="146"/>
        <end position="170"/>
    </location>
</feature>
<dbReference type="InterPro" id="IPR051629">
    <property type="entry name" value="Sulfite_efflux_TDT"/>
</dbReference>
<sequence>MDPAATGVTSEAKPAVPCQDEPCEEVFPEIDAAKKTTNPSQGYHPSNAEKALEQQTLCAASERQPRWRQMVRNFTPSWFAVTMGTGITSILLHNLPYNGCWLHYISYLLFALNVLLFVLFTLISVLRYTLYPGIWKAMIRHPAQSLFIGTFPMGLATIINMIVFVCVPAWGGNMWKLAWALWWIDAVIAVGTCFYLPFVIMAVHDHHLETITAAWLLPIVSTIVAAASGGIVASIIPSQREAFITIITSYVLWGTGIPLAMCVLVIYFLRLTLEHLPAKEAIVSTFLPLGPLGQGGFAIMQLGKVARTLFKESHALPAVANAGDMLYTIGFFIAIIMWGFGLVWLFFAMATISRTNRFPFNMGWWGFTFPLGVFTTSTTLLAEEIPSAFFRVIGTGFSLAVALFWIVVTCGTLQRAWTGEIFFAPCLKDVEGKEEQGKKYLHGHGGKEGKKGRKHLHGGKRVKEGRKQFRGGEEVKEV</sequence>
<feature type="transmembrane region" description="Helical" evidence="11">
    <location>
        <begin position="73"/>
        <end position="92"/>
    </location>
</feature>
<dbReference type="FunFam" id="1.50.10.150:FF:000004">
    <property type="entry name" value="Malic acid transporter"/>
    <property type="match status" value="1"/>
</dbReference>
<evidence type="ECO:0000256" key="6">
    <source>
        <dbReference type="ARBA" id="ARBA00022989"/>
    </source>
</evidence>
<evidence type="ECO:0000256" key="1">
    <source>
        <dbReference type="ARBA" id="ARBA00004651"/>
    </source>
</evidence>
<evidence type="ECO:0000256" key="9">
    <source>
        <dbReference type="ARBA" id="ARBA00072906"/>
    </source>
</evidence>
<feature type="transmembrane region" description="Helical" evidence="11">
    <location>
        <begin position="215"/>
        <end position="236"/>
    </location>
</feature>
<comment type="caution">
    <text evidence="12">The sequence shown here is derived from an EMBL/GenBank/DDBJ whole genome shotgun (WGS) entry which is preliminary data.</text>
</comment>
<dbReference type="EMBL" id="JAVRRL010000110">
    <property type="protein sequence ID" value="KAK5107700.1"/>
    <property type="molecule type" value="Genomic_DNA"/>
</dbReference>
<keyword evidence="3" id="KW-0813">Transport</keyword>
<gene>
    <name evidence="12" type="ORF">LTR62_000894</name>
</gene>
<feature type="transmembrane region" description="Helical" evidence="11">
    <location>
        <begin position="281"/>
        <end position="305"/>
    </location>
</feature>
<evidence type="ECO:0000256" key="11">
    <source>
        <dbReference type="SAM" id="Phobius"/>
    </source>
</evidence>
<feature type="transmembrane region" description="Helical" evidence="11">
    <location>
        <begin position="362"/>
        <end position="382"/>
    </location>
</feature>
<dbReference type="InterPro" id="IPR004695">
    <property type="entry name" value="SLAC1/Mae1/Ssu1/TehA"/>
</dbReference>
<dbReference type="PANTHER" id="PTHR31686:SF1">
    <property type="entry name" value="SULFITE EFFLUX PUMP SSU1"/>
    <property type="match status" value="1"/>
</dbReference>
<name>A0AAN7T902_9PEZI</name>
<feature type="compositionally biased region" description="Basic residues" evidence="10">
    <location>
        <begin position="439"/>
        <end position="460"/>
    </location>
</feature>
<dbReference type="Gene3D" id="1.50.10.150">
    <property type="entry name" value="Voltage-dependent anion channel"/>
    <property type="match status" value="1"/>
</dbReference>
<evidence type="ECO:0000256" key="8">
    <source>
        <dbReference type="ARBA" id="ARBA00056100"/>
    </source>
</evidence>
<feature type="transmembrane region" description="Helical" evidence="11">
    <location>
        <begin position="242"/>
        <end position="269"/>
    </location>
</feature>
<evidence type="ECO:0000256" key="5">
    <source>
        <dbReference type="ARBA" id="ARBA00022692"/>
    </source>
</evidence>
<dbReference type="PANTHER" id="PTHR31686">
    <property type="match status" value="1"/>
</dbReference>
<evidence type="ECO:0000313" key="13">
    <source>
        <dbReference type="Proteomes" id="UP001310890"/>
    </source>
</evidence>
<feature type="transmembrane region" description="Helical" evidence="11">
    <location>
        <begin position="182"/>
        <end position="203"/>
    </location>
</feature>
<dbReference type="GO" id="GO:0000319">
    <property type="term" value="F:sulfite transmembrane transporter activity"/>
    <property type="evidence" value="ECO:0007669"/>
    <property type="project" value="TreeGrafter"/>
</dbReference>
<evidence type="ECO:0000256" key="2">
    <source>
        <dbReference type="ARBA" id="ARBA00008566"/>
    </source>
</evidence>
<dbReference type="GO" id="GO:0005886">
    <property type="term" value="C:plasma membrane"/>
    <property type="evidence" value="ECO:0007669"/>
    <property type="project" value="UniProtKB-SubCell"/>
</dbReference>
<keyword evidence="4" id="KW-1003">Cell membrane</keyword>
<dbReference type="Pfam" id="PF03595">
    <property type="entry name" value="SLAC1"/>
    <property type="match status" value="1"/>
</dbReference>
<evidence type="ECO:0000256" key="10">
    <source>
        <dbReference type="SAM" id="MobiDB-lite"/>
    </source>
</evidence>
<dbReference type="AlphaFoldDB" id="A0AAN7T902"/>
<evidence type="ECO:0000256" key="3">
    <source>
        <dbReference type="ARBA" id="ARBA00022448"/>
    </source>
</evidence>
<reference evidence="12" key="1">
    <citation type="submission" date="2023-08" db="EMBL/GenBank/DDBJ databases">
        <title>Black Yeasts Isolated from many extreme environments.</title>
        <authorList>
            <person name="Coleine C."/>
            <person name="Stajich J.E."/>
            <person name="Selbmann L."/>
        </authorList>
    </citation>
    <scope>NUCLEOTIDE SEQUENCE</scope>
    <source>
        <strain evidence="12">CCFEE 5401</strain>
    </source>
</reference>
<feature type="transmembrane region" description="Helical" evidence="11">
    <location>
        <begin position="325"/>
        <end position="350"/>
    </location>
</feature>
<organism evidence="12 13">
    <name type="scientific">Meristemomyces frigidus</name>
    <dbReference type="NCBI Taxonomy" id="1508187"/>
    <lineage>
        <taxon>Eukaryota</taxon>
        <taxon>Fungi</taxon>
        <taxon>Dikarya</taxon>
        <taxon>Ascomycota</taxon>
        <taxon>Pezizomycotina</taxon>
        <taxon>Dothideomycetes</taxon>
        <taxon>Dothideomycetidae</taxon>
        <taxon>Mycosphaerellales</taxon>
        <taxon>Teratosphaeriaceae</taxon>
        <taxon>Meristemomyces</taxon>
    </lineage>
</organism>
<evidence type="ECO:0000256" key="4">
    <source>
        <dbReference type="ARBA" id="ARBA00022475"/>
    </source>
</evidence>
<protein>
    <recommendedName>
        <fullName evidence="9">Sulfite efflux pump SSU1</fullName>
    </recommendedName>
</protein>
<keyword evidence="6 11" id="KW-1133">Transmembrane helix</keyword>
<dbReference type="Proteomes" id="UP001310890">
    <property type="component" value="Unassembled WGS sequence"/>
</dbReference>